<evidence type="ECO:0000256" key="4">
    <source>
        <dbReference type="SAM" id="SignalP"/>
    </source>
</evidence>
<feature type="signal peptide" evidence="4">
    <location>
        <begin position="1"/>
        <end position="24"/>
    </location>
</feature>
<dbReference type="InterPro" id="IPR006059">
    <property type="entry name" value="SBP"/>
</dbReference>
<dbReference type="Proteomes" id="UP000295680">
    <property type="component" value="Unassembled WGS sequence"/>
</dbReference>
<dbReference type="SUPFAM" id="SSF53850">
    <property type="entry name" value="Periplasmic binding protein-like II"/>
    <property type="match status" value="1"/>
</dbReference>
<dbReference type="PANTHER" id="PTHR30061">
    <property type="entry name" value="MALTOSE-BINDING PERIPLASMIC PROTEIN"/>
    <property type="match status" value="1"/>
</dbReference>
<feature type="chain" id="PRO_5038743108" evidence="4">
    <location>
        <begin position="25"/>
        <end position="429"/>
    </location>
</feature>
<dbReference type="CDD" id="cd14748">
    <property type="entry name" value="PBP2_UgpB"/>
    <property type="match status" value="1"/>
</dbReference>
<keyword evidence="2" id="KW-0813">Transport</keyword>
<dbReference type="Pfam" id="PF01547">
    <property type="entry name" value="SBP_bac_1"/>
    <property type="match status" value="1"/>
</dbReference>
<comment type="caution">
    <text evidence="5">The sequence shown here is derived from an EMBL/GenBank/DDBJ whole genome shotgun (WGS) entry which is preliminary data.</text>
</comment>
<evidence type="ECO:0000313" key="6">
    <source>
        <dbReference type="Proteomes" id="UP000295680"/>
    </source>
</evidence>
<proteinExistence type="inferred from homology"/>
<evidence type="ECO:0000256" key="3">
    <source>
        <dbReference type="ARBA" id="ARBA00022729"/>
    </source>
</evidence>
<protein>
    <submittedName>
        <fullName evidence="5">Multiple sugar transport system substrate-binding protein</fullName>
    </submittedName>
</protein>
<dbReference type="GO" id="GO:1901982">
    <property type="term" value="F:maltose binding"/>
    <property type="evidence" value="ECO:0007669"/>
    <property type="project" value="TreeGrafter"/>
</dbReference>
<dbReference type="PROSITE" id="PS51257">
    <property type="entry name" value="PROKAR_LIPOPROTEIN"/>
    <property type="match status" value="1"/>
</dbReference>
<evidence type="ECO:0000313" key="5">
    <source>
        <dbReference type="EMBL" id="TCO54830.1"/>
    </source>
</evidence>
<dbReference type="Gene3D" id="3.40.190.10">
    <property type="entry name" value="Periplasmic binding protein-like II"/>
    <property type="match status" value="1"/>
</dbReference>
<dbReference type="GO" id="GO:0055052">
    <property type="term" value="C:ATP-binding cassette (ABC) transporter complex, substrate-binding subunit-containing"/>
    <property type="evidence" value="ECO:0007669"/>
    <property type="project" value="TreeGrafter"/>
</dbReference>
<dbReference type="PANTHER" id="PTHR30061:SF50">
    <property type="entry name" value="MALTOSE_MALTODEXTRIN-BINDING PERIPLASMIC PROTEIN"/>
    <property type="match status" value="1"/>
</dbReference>
<sequence length="429" mass="46152">MARKIALLAAGTLLLAACSSGKPAGGPVDPAANVTITWWTGQAADPEKVLEDLAAEFHKAHPNVTINVSSGASTTDALLQKITAGFAGDQYPDISYAYGSWASELASSGRTLDITDKVNDPAVRWSEFPEAARQTATPGGQVIGFPSLVDNLSLLYNKTVFDNAHVPYPTNDWTWDDFRKAAKQLTNAATNTYGFGFTVEGSEDTTWQLWPLLWQLGGDVLSPDGKKSAFASPAGVKALDFLRSMAVDDKSVYLDQTTEKYGPLFYSNQIGMIISGPYMLHDLTTHNTQYGVTYLPAFEGKHTSISGPDLWVLLDHKDPNRAYWSYELTKWLTEPEQDARWNLAMGNLPLRASETATPAFEDLRKQAPGIDVMAANAVNVTKPRPTVQGYVGLSQAVGEAVSKTLQGAATSKEALDAAAAKADQALAGN</sequence>
<organism evidence="5 6">
    <name type="scientific">Actinocrispum wychmicini</name>
    <dbReference type="NCBI Taxonomy" id="1213861"/>
    <lineage>
        <taxon>Bacteria</taxon>
        <taxon>Bacillati</taxon>
        <taxon>Actinomycetota</taxon>
        <taxon>Actinomycetes</taxon>
        <taxon>Pseudonocardiales</taxon>
        <taxon>Pseudonocardiaceae</taxon>
        <taxon>Actinocrispum</taxon>
    </lineage>
</organism>
<evidence type="ECO:0000256" key="2">
    <source>
        <dbReference type="ARBA" id="ARBA00022448"/>
    </source>
</evidence>
<dbReference type="OrthoDB" id="3655235at2"/>
<keyword evidence="6" id="KW-1185">Reference proteome</keyword>
<keyword evidence="5" id="KW-0762">Sugar transport</keyword>
<evidence type="ECO:0000256" key="1">
    <source>
        <dbReference type="ARBA" id="ARBA00008520"/>
    </source>
</evidence>
<reference evidence="5 6" key="1">
    <citation type="submission" date="2019-03" db="EMBL/GenBank/DDBJ databases">
        <title>Genomic Encyclopedia of Type Strains, Phase IV (KMG-IV): sequencing the most valuable type-strain genomes for metagenomic binning, comparative biology and taxonomic classification.</title>
        <authorList>
            <person name="Goeker M."/>
        </authorList>
    </citation>
    <scope>NUCLEOTIDE SEQUENCE [LARGE SCALE GENOMIC DNA]</scope>
    <source>
        <strain evidence="5 6">DSM 45934</strain>
    </source>
</reference>
<dbReference type="AlphaFoldDB" id="A0A4V2S662"/>
<accession>A0A4V2S662</accession>
<comment type="similarity">
    <text evidence="1">Belongs to the bacterial solute-binding protein 1 family.</text>
</comment>
<keyword evidence="3 4" id="KW-0732">Signal</keyword>
<gene>
    <name evidence="5" type="ORF">EV192_108118</name>
</gene>
<dbReference type="RefSeq" id="WP_132122623.1">
    <property type="nucleotide sequence ID" value="NZ_SLWS01000008.1"/>
</dbReference>
<dbReference type="GO" id="GO:0042956">
    <property type="term" value="P:maltodextrin transmembrane transport"/>
    <property type="evidence" value="ECO:0007669"/>
    <property type="project" value="TreeGrafter"/>
</dbReference>
<dbReference type="GO" id="GO:0015768">
    <property type="term" value="P:maltose transport"/>
    <property type="evidence" value="ECO:0007669"/>
    <property type="project" value="TreeGrafter"/>
</dbReference>
<dbReference type="EMBL" id="SLWS01000008">
    <property type="protein sequence ID" value="TCO54830.1"/>
    <property type="molecule type" value="Genomic_DNA"/>
</dbReference>
<name>A0A4V2S662_9PSEU</name>